<reference evidence="1 2" key="1">
    <citation type="journal article" date="2024" name="G3 (Bethesda)">
        <title>Genome assembly of Hibiscus sabdariffa L. provides insights into metabolisms of medicinal natural products.</title>
        <authorList>
            <person name="Kim T."/>
        </authorList>
    </citation>
    <scope>NUCLEOTIDE SEQUENCE [LARGE SCALE GENOMIC DNA]</scope>
    <source>
        <strain evidence="1">TK-2024</strain>
        <tissue evidence="1">Old leaves</tissue>
    </source>
</reference>
<keyword evidence="2" id="KW-1185">Reference proteome</keyword>
<dbReference type="Proteomes" id="UP001472677">
    <property type="component" value="Unassembled WGS sequence"/>
</dbReference>
<proteinExistence type="predicted"/>
<comment type="caution">
    <text evidence="1">The sequence shown here is derived from an EMBL/GenBank/DDBJ whole genome shotgun (WGS) entry which is preliminary data.</text>
</comment>
<dbReference type="EMBL" id="JBBPBM010000037">
    <property type="protein sequence ID" value="KAK8528226.1"/>
    <property type="molecule type" value="Genomic_DNA"/>
</dbReference>
<protein>
    <submittedName>
        <fullName evidence="1">Uncharacterized protein</fullName>
    </submittedName>
</protein>
<gene>
    <name evidence="1" type="ORF">V6N12_074761</name>
</gene>
<accession>A0ABR2D436</accession>
<evidence type="ECO:0000313" key="2">
    <source>
        <dbReference type="Proteomes" id="UP001472677"/>
    </source>
</evidence>
<sequence length="100" mass="10574">MELGGMAVNRVSFAARATGDSFWRRKKGSLPRPPDPSQSVVGVDTAATGMAESRAVSPRRTVEGIIDDAKLAILQTCAIGWVKKVTPIRVLAQELVAAGL</sequence>
<organism evidence="1 2">
    <name type="scientific">Hibiscus sabdariffa</name>
    <name type="common">roselle</name>
    <dbReference type="NCBI Taxonomy" id="183260"/>
    <lineage>
        <taxon>Eukaryota</taxon>
        <taxon>Viridiplantae</taxon>
        <taxon>Streptophyta</taxon>
        <taxon>Embryophyta</taxon>
        <taxon>Tracheophyta</taxon>
        <taxon>Spermatophyta</taxon>
        <taxon>Magnoliopsida</taxon>
        <taxon>eudicotyledons</taxon>
        <taxon>Gunneridae</taxon>
        <taxon>Pentapetalae</taxon>
        <taxon>rosids</taxon>
        <taxon>malvids</taxon>
        <taxon>Malvales</taxon>
        <taxon>Malvaceae</taxon>
        <taxon>Malvoideae</taxon>
        <taxon>Hibiscus</taxon>
    </lineage>
</organism>
<evidence type="ECO:0000313" key="1">
    <source>
        <dbReference type="EMBL" id="KAK8528226.1"/>
    </source>
</evidence>
<name>A0ABR2D436_9ROSI</name>